<dbReference type="PANTHER" id="PTHR30195">
    <property type="entry name" value="TYPE I SITE-SPECIFIC DEOXYRIBONUCLEASE PROTEIN SUBUNIT M AND R"/>
    <property type="match status" value="1"/>
</dbReference>
<dbReference type="GO" id="GO:0005524">
    <property type="term" value="F:ATP binding"/>
    <property type="evidence" value="ECO:0007669"/>
    <property type="project" value="UniProtKB-KW"/>
</dbReference>
<dbReference type="AlphaFoldDB" id="A0AAJ2P734"/>
<evidence type="ECO:0000256" key="7">
    <source>
        <dbReference type="ARBA" id="ARBA00022759"/>
    </source>
</evidence>
<evidence type="ECO:0000256" key="3">
    <source>
        <dbReference type="ARBA" id="ARBA00012654"/>
    </source>
</evidence>
<accession>A0AAJ2P734</accession>
<dbReference type="PROSITE" id="PS51192">
    <property type="entry name" value="HELICASE_ATP_BIND_1"/>
    <property type="match status" value="1"/>
</dbReference>
<dbReference type="Pfam" id="PF18766">
    <property type="entry name" value="SWI2_SNF2"/>
    <property type="match status" value="1"/>
</dbReference>
<dbReference type="EC" id="3.1.21.3" evidence="3"/>
<dbReference type="EMBL" id="JAWPEX010000002">
    <property type="protein sequence ID" value="MDW2898045.1"/>
    <property type="molecule type" value="Genomic_DNA"/>
</dbReference>
<evidence type="ECO:0000256" key="5">
    <source>
        <dbReference type="ARBA" id="ARBA00022741"/>
    </source>
</evidence>
<evidence type="ECO:0000256" key="6">
    <source>
        <dbReference type="ARBA" id="ARBA00022747"/>
    </source>
</evidence>
<dbReference type="InterPro" id="IPR055180">
    <property type="entry name" value="HsdR_RecA-like_helicase_dom_2"/>
</dbReference>
<dbReference type="Gene3D" id="3.40.50.300">
    <property type="entry name" value="P-loop containing nucleotide triphosphate hydrolases"/>
    <property type="match status" value="2"/>
</dbReference>
<organism evidence="12 13">
    <name type="scientific">Mesomycoplasma ovipneumoniae</name>
    <dbReference type="NCBI Taxonomy" id="29562"/>
    <lineage>
        <taxon>Bacteria</taxon>
        <taxon>Bacillati</taxon>
        <taxon>Mycoplasmatota</taxon>
        <taxon>Mycoplasmoidales</taxon>
        <taxon>Metamycoplasmataceae</taxon>
        <taxon>Mesomycoplasma</taxon>
    </lineage>
</organism>
<proteinExistence type="inferred from homology"/>
<sequence>MAEFNEKTRVQIPALVHLLRLGYIYLGRNSDSKKSFEYDATTNIAVDIFKQKFFQLNPTFNGDFDEVLREIKHDLNNDDLGMSFYNRLISYNQKLIDFDNIKNNSFHFTGEFSYRNEGEELRPDITLFINGLPLVFIEVKTPNNPGGVVAEAQRMNRKRLPNAKFRRYINISQLMIFSNNMEYDNVDGIAPVEGAFYSTAAKEKAFFNCFREDSDKFINDYPYGTIDKGIEKQIIGDFNAHTLLSAPEYKINLDFNTPTNRIITSLCSPERLLFIIKYGIAYLNYNKEVDGNIKQFNLKHIMRYQQLLATLAVGNTLNQGKKSGIIWHTQGSGKTALSYYLIKYLTDYFSSKNKVAKFYFIVDRLDLLEQAKQEFEYRGLAVKTHSNKEELMAQFQTSHATEGTDGKMEITVVNIQRFDEKDKINIPDYSVNLQRIFIIDEAHRSYKKGGIFLANLFNADTDSIKIGLTGTPLIKKEEESWSIFGNYIHTYYYDKSIKDGYTLKIIREDVETSCRFKLEKIYDSLYDSLQLQELAQKKDVKNPYIIEHDSYVEELTKFIIKDFKQFRISRDNNSLGGMVICESSNQARKIYEFFNKIQSNADDNESGKTELKAALILHDAGDKASRMEHIDDFKKGKNIDILIVFNMLLTGFDAPRLKKIYFGRKLTDHTLLQAITRVNRPYEQNTYGYIIDFADIKKNFDDTNKAYLQELQKISKVESYDLLNSIFEDKDKLIENVKNASNKLFKYTINNLEIFDSEISEINDKKHLIDLRNVLFSARDSFNLVRTWGDAALKEKFNEIKIGNLPILINLLTKRINTVNLKLALKNNESFQSSINEIMNNIEFIFKKTSVKDELKIVSKDVFEKQAQLSREIEANIDKKDPEYSSLIEIIREKFAKRGFNIDNMDEFNEYSAFLDETLSNIKKINKDNNNLLAKYDNDQKFVRIHKRILELNKKHADEKYELILSNNEIMNVLKKIKNNIDNEIYKRNSILNNQGYFKSTIRYTIHNIFGEEKNEMNNNEDTEFIINFIINNIQEEYTSQSKQ</sequence>
<dbReference type="GO" id="GO:0003677">
    <property type="term" value="F:DNA binding"/>
    <property type="evidence" value="ECO:0007669"/>
    <property type="project" value="UniProtKB-KW"/>
</dbReference>
<keyword evidence="5" id="KW-0547">Nucleotide-binding</keyword>
<keyword evidence="7" id="KW-0255">Endonuclease</keyword>
<dbReference type="PANTHER" id="PTHR30195:SF15">
    <property type="entry name" value="TYPE I RESTRICTION ENZYME HINDI ENDONUCLEASE SUBUNIT"/>
    <property type="match status" value="1"/>
</dbReference>
<dbReference type="InterPro" id="IPR007409">
    <property type="entry name" value="Restrct_endonuc_type1_HsdR_N"/>
</dbReference>
<dbReference type="InterPro" id="IPR014001">
    <property type="entry name" value="Helicase_ATP-bd"/>
</dbReference>
<dbReference type="GO" id="GO:0009035">
    <property type="term" value="F:type I site-specific deoxyribonuclease activity"/>
    <property type="evidence" value="ECO:0007669"/>
    <property type="project" value="UniProtKB-EC"/>
</dbReference>
<keyword evidence="8" id="KW-0378">Hydrolase</keyword>
<dbReference type="InterPro" id="IPR027417">
    <property type="entry name" value="P-loop_NTPase"/>
</dbReference>
<evidence type="ECO:0000256" key="8">
    <source>
        <dbReference type="ARBA" id="ARBA00022801"/>
    </source>
</evidence>
<dbReference type="SUPFAM" id="SSF52540">
    <property type="entry name" value="P-loop containing nucleoside triphosphate hydrolases"/>
    <property type="match status" value="2"/>
</dbReference>
<dbReference type="Proteomes" id="UP001276398">
    <property type="component" value="Unassembled WGS sequence"/>
</dbReference>
<dbReference type="InterPro" id="IPR040980">
    <property type="entry name" value="SWI2_SNF2"/>
</dbReference>
<dbReference type="GO" id="GO:0009307">
    <property type="term" value="P:DNA restriction-modification system"/>
    <property type="evidence" value="ECO:0007669"/>
    <property type="project" value="UniProtKB-KW"/>
</dbReference>
<comment type="caution">
    <text evidence="12">The sequence shown here is derived from an EMBL/GenBank/DDBJ whole genome shotgun (WGS) entry which is preliminary data.</text>
</comment>
<keyword evidence="10" id="KW-0238">DNA-binding</keyword>
<dbReference type="InterPro" id="IPR051268">
    <property type="entry name" value="Type-I_R_enzyme_R_subunit"/>
</dbReference>
<keyword evidence="4" id="KW-0540">Nuclease</keyword>
<evidence type="ECO:0000256" key="4">
    <source>
        <dbReference type="ARBA" id="ARBA00022722"/>
    </source>
</evidence>
<gene>
    <name evidence="12" type="ORF">R7V77_01790</name>
</gene>
<dbReference type="SMART" id="SM00487">
    <property type="entry name" value="DEXDc"/>
    <property type="match status" value="1"/>
</dbReference>
<evidence type="ECO:0000313" key="13">
    <source>
        <dbReference type="Proteomes" id="UP001276398"/>
    </source>
</evidence>
<dbReference type="GO" id="GO:0004386">
    <property type="term" value="F:helicase activity"/>
    <property type="evidence" value="ECO:0007669"/>
    <property type="project" value="UniProtKB-KW"/>
</dbReference>
<evidence type="ECO:0000256" key="9">
    <source>
        <dbReference type="ARBA" id="ARBA00022840"/>
    </source>
</evidence>
<comment type="similarity">
    <text evidence="2">Belongs to the HsdR family.</text>
</comment>
<evidence type="ECO:0000256" key="1">
    <source>
        <dbReference type="ARBA" id="ARBA00000851"/>
    </source>
</evidence>
<dbReference type="Pfam" id="PF22679">
    <property type="entry name" value="T1R_D3-like"/>
    <property type="match status" value="1"/>
</dbReference>
<evidence type="ECO:0000256" key="2">
    <source>
        <dbReference type="ARBA" id="ARBA00008598"/>
    </source>
</evidence>
<keyword evidence="9" id="KW-0067">ATP-binding</keyword>
<feature type="domain" description="Helicase ATP-binding" evidence="11">
    <location>
        <begin position="315"/>
        <end position="490"/>
    </location>
</feature>
<evidence type="ECO:0000313" key="12">
    <source>
        <dbReference type="EMBL" id="MDW2898045.1"/>
    </source>
</evidence>
<evidence type="ECO:0000256" key="10">
    <source>
        <dbReference type="ARBA" id="ARBA00023125"/>
    </source>
</evidence>
<dbReference type="RefSeq" id="WP_318082517.1">
    <property type="nucleotide sequence ID" value="NZ_JAWPEX010000002.1"/>
</dbReference>
<reference evidence="12" key="1">
    <citation type="submission" date="2023-10" db="EMBL/GenBank/DDBJ databases">
        <title>Genome sequences of Mycoplasma ovipneumoniae isolated from goats.</title>
        <authorList>
            <person name="Spergser J."/>
        </authorList>
    </citation>
    <scope>NUCLEOTIDE SEQUENCE</scope>
    <source>
        <strain evidence="12">279</strain>
    </source>
</reference>
<protein>
    <recommendedName>
        <fullName evidence="3">type I site-specific deoxyribonuclease</fullName>
        <ecNumber evidence="3">3.1.21.3</ecNumber>
    </recommendedName>
</protein>
<comment type="catalytic activity">
    <reaction evidence="1">
        <text>Endonucleolytic cleavage of DNA to give random double-stranded fragments with terminal 5'-phosphates, ATP is simultaneously hydrolyzed.</text>
        <dbReference type="EC" id="3.1.21.3"/>
    </reaction>
</comment>
<dbReference type="CDD" id="cd22332">
    <property type="entry name" value="HsdR_N"/>
    <property type="match status" value="1"/>
</dbReference>
<keyword evidence="6" id="KW-0680">Restriction system</keyword>
<keyword evidence="12" id="KW-0347">Helicase</keyword>
<dbReference type="Pfam" id="PF04313">
    <property type="entry name" value="HSDR_N"/>
    <property type="match status" value="1"/>
</dbReference>
<name>A0AAJ2P734_9BACT</name>
<dbReference type="Gene3D" id="3.90.1570.50">
    <property type="match status" value="1"/>
</dbReference>
<evidence type="ECO:0000259" key="11">
    <source>
        <dbReference type="PROSITE" id="PS51192"/>
    </source>
</evidence>